<evidence type="ECO:0000313" key="2">
    <source>
        <dbReference type="Proteomes" id="UP001164250"/>
    </source>
</evidence>
<dbReference type="EMBL" id="CM047898">
    <property type="protein sequence ID" value="KAJ0106145.1"/>
    <property type="molecule type" value="Genomic_DNA"/>
</dbReference>
<accession>A0ACC1C253</accession>
<reference evidence="2" key="1">
    <citation type="journal article" date="2023" name="G3 (Bethesda)">
        <title>Genome assembly and association tests identify interacting loci associated with vigor, precocity, and sex in interspecific pistachio rootstocks.</title>
        <authorList>
            <person name="Palmer W."/>
            <person name="Jacygrad E."/>
            <person name="Sagayaradj S."/>
            <person name="Cavanaugh K."/>
            <person name="Han R."/>
            <person name="Bertier L."/>
            <person name="Beede B."/>
            <person name="Kafkas S."/>
            <person name="Golino D."/>
            <person name="Preece J."/>
            <person name="Michelmore R."/>
        </authorList>
    </citation>
    <scope>NUCLEOTIDE SEQUENCE [LARGE SCALE GENOMIC DNA]</scope>
</reference>
<organism evidence="1 2">
    <name type="scientific">Pistacia atlantica</name>
    <dbReference type="NCBI Taxonomy" id="434234"/>
    <lineage>
        <taxon>Eukaryota</taxon>
        <taxon>Viridiplantae</taxon>
        <taxon>Streptophyta</taxon>
        <taxon>Embryophyta</taxon>
        <taxon>Tracheophyta</taxon>
        <taxon>Spermatophyta</taxon>
        <taxon>Magnoliopsida</taxon>
        <taxon>eudicotyledons</taxon>
        <taxon>Gunneridae</taxon>
        <taxon>Pentapetalae</taxon>
        <taxon>rosids</taxon>
        <taxon>malvids</taxon>
        <taxon>Sapindales</taxon>
        <taxon>Anacardiaceae</taxon>
        <taxon>Pistacia</taxon>
    </lineage>
</organism>
<keyword evidence="2" id="KW-1185">Reference proteome</keyword>
<dbReference type="Proteomes" id="UP001164250">
    <property type="component" value="Chromosome 2"/>
</dbReference>
<evidence type="ECO:0000313" key="1">
    <source>
        <dbReference type="EMBL" id="KAJ0106145.1"/>
    </source>
</evidence>
<sequence length="53" mass="5996">MNLMELPLLGQCLIYQLPFCCSSSVGQGNQFLMVVLWGKHLESVGRVCYRFVS</sequence>
<protein>
    <submittedName>
        <fullName evidence="1">Uncharacterized protein</fullName>
    </submittedName>
</protein>
<gene>
    <name evidence="1" type="ORF">Patl1_17807</name>
</gene>
<comment type="caution">
    <text evidence="1">The sequence shown here is derived from an EMBL/GenBank/DDBJ whole genome shotgun (WGS) entry which is preliminary data.</text>
</comment>
<name>A0ACC1C253_9ROSI</name>
<proteinExistence type="predicted"/>